<sequence length="210" mass="24672">MIKEIDITKTFETTNRTYNDPKELTSDNKCYKLALYLESQLKTMNFVLTLFGLICNFCEGFIVIIFYFHTENEMILIFKYFVFFKAISSAYMGYISIQLWRHRETSHPMNFSYIIICFIIVQVSLFSYEAPENNACMVNFVIADTVVDIVLLLICIAYICWMKIKARSYFKEKESFRSFATVLSIKLLRLFPIPDQMEADACQNSSYDLD</sequence>
<name>A0AAU9J2J2_9CILI</name>
<keyword evidence="3" id="KW-1185">Reference proteome</keyword>
<feature type="transmembrane region" description="Helical" evidence="1">
    <location>
        <begin position="74"/>
        <end position="97"/>
    </location>
</feature>
<dbReference type="Proteomes" id="UP001162131">
    <property type="component" value="Unassembled WGS sequence"/>
</dbReference>
<keyword evidence="1" id="KW-0812">Transmembrane</keyword>
<gene>
    <name evidence="2" type="ORF">BSTOLATCC_MIC20644</name>
</gene>
<evidence type="ECO:0008006" key="4">
    <source>
        <dbReference type="Google" id="ProtNLM"/>
    </source>
</evidence>
<dbReference type="AlphaFoldDB" id="A0AAU9J2J2"/>
<feature type="transmembrane region" description="Helical" evidence="1">
    <location>
        <begin position="46"/>
        <end position="68"/>
    </location>
</feature>
<evidence type="ECO:0000313" key="2">
    <source>
        <dbReference type="EMBL" id="CAG9318162.1"/>
    </source>
</evidence>
<feature type="transmembrane region" description="Helical" evidence="1">
    <location>
        <begin position="140"/>
        <end position="161"/>
    </location>
</feature>
<reference evidence="2" key="1">
    <citation type="submission" date="2021-09" db="EMBL/GenBank/DDBJ databases">
        <authorList>
            <consortium name="AG Swart"/>
            <person name="Singh M."/>
            <person name="Singh A."/>
            <person name="Seah K."/>
            <person name="Emmerich C."/>
        </authorList>
    </citation>
    <scope>NUCLEOTIDE SEQUENCE</scope>
    <source>
        <strain evidence="2">ATCC30299</strain>
    </source>
</reference>
<accession>A0AAU9J2J2</accession>
<protein>
    <recommendedName>
        <fullName evidence="4">Transmembrane protein</fullName>
    </recommendedName>
</protein>
<dbReference type="EMBL" id="CAJZBQ010000020">
    <property type="protein sequence ID" value="CAG9318162.1"/>
    <property type="molecule type" value="Genomic_DNA"/>
</dbReference>
<evidence type="ECO:0000313" key="3">
    <source>
        <dbReference type="Proteomes" id="UP001162131"/>
    </source>
</evidence>
<organism evidence="2 3">
    <name type="scientific">Blepharisma stoltei</name>
    <dbReference type="NCBI Taxonomy" id="1481888"/>
    <lineage>
        <taxon>Eukaryota</taxon>
        <taxon>Sar</taxon>
        <taxon>Alveolata</taxon>
        <taxon>Ciliophora</taxon>
        <taxon>Postciliodesmatophora</taxon>
        <taxon>Heterotrichea</taxon>
        <taxon>Heterotrichida</taxon>
        <taxon>Blepharismidae</taxon>
        <taxon>Blepharisma</taxon>
    </lineage>
</organism>
<keyword evidence="1" id="KW-0472">Membrane</keyword>
<comment type="caution">
    <text evidence="2">The sequence shown here is derived from an EMBL/GenBank/DDBJ whole genome shotgun (WGS) entry which is preliminary data.</text>
</comment>
<keyword evidence="1" id="KW-1133">Transmembrane helix</keyword>
<evidence type="ECO:0000256" key="1">
    <source>
        <dbReference type="SAM" id="Phobius"/>
    </source>
</evidence>
<proteinExistence type="predicted"/>
<feature type="transmembrane region" description="Helical" evidence="1">
    <location>
        <begin position="109"/>
        <end position="128"/>
    </location>
</feature>